<evidence type="ECO:0000313" key="3">
    <source>
        <dbReference type="Proteomes" id="UP000271162"/>
    </source>
</evidence>
<dbReference type="AlphaFoldDB" id="A0A0N4YHN2"/>
<organism evidence="4">
    <name type="scientific">Nippostrongylus brasiliensis</name>
    <name type="common">Rat hookworm</name>
    <dbReference type="NCBI Taxonomy" id="27835"/>
    <lineage>
        <taxon>Eukaryota</taxon>
        <taxon>Metazoa</taxon>
        <taxon>Ecdysozoa</taxon>
        <taxon>Nematoda</taxon>
        <taxon>Chromadorea</taxon>
        <taxon>Rhabditida</taxon>
        <taxon>Rhabditina</taxon>
        <taxon>Rhabditomorpha</taxon>
        <taxon>Strongyloidea</taxon>
        <taxon>Heligmosomidae</taxon>
        <taxon>Nippostrongylus</taxon>
    </lineage>
</organism>
<dbReference type="WBParaSite" id="NBR_0001637801-mRNA-1">
    <property type="protein sequence ID" value="NBR_0001637801-mRNA-1"/>
    <property type="gene ID" value="NBR_0001637801"/>
</dbReference>
<dbReference type="STRING" id="27835.A0A0N4YHN2"/>
<proteinExistence type="predicted"/>
<evidence type="ECO:0000313" key="2">
    <source>
        <dbReference type="EMBL" id="VDL79974.1"/>
    </source>
</evidence>
<sequence>MASCSGMSADKELQSYFEHYSGAAAEVSRMERIINSMQKGEMTEEVLQACPELATAYKQQEKLKYRKIILERSLAEQIASNQAKGIATTGTAKPAKDAAAGKSKGAEKKDKAAN</sequence>
<reference evidence="4" key="1">
    <citation type="submission" date="2017-02" db="UniProtKB">
        <authorList>
            <consortium name="WormBaseParasite"/>
        </authorList>
    </citation>
    <scope>IDENTIFICATION</scope>
</reference>
<name>A0A0N4YHN2_NIPBR</name>
<accession>A0A0N4YHN2</accession>
<gene>
    <name evidence="2" type="ORF">NBR_LOCUS16379</name>
</gene>
<feature type="region of interest" description="Disordered" evidence="1">
    <location>
        <begin position="82"/>
        <end position="114"/>
    </location>
</feature>
<evidence type="ECO:0000313" key="4">
    <source>
        <dbReference type="WBParaSite" id="NBR_0001637801-mRNA-1"/>
    </source>
</evidence>
<feature type="compositionally biased region" description="Basic and acidic residues" evidence="1">
    <location>
        <begin position="104"/>
        <end position="114"/>
    </location>
</feature>
<evidence type="ECO:0000256" key="1">
    <source>
        <dbReference type="SAM" id="MobiDB-lite"/>
    </source>
</evidence>
<dbReference type="EMBL" id="UYSL01022167">
    <property type="protein sequence ID" value="VDL79974.1"/>
    <property type="molecule type" value="Genomic_DNA"/>
</dbReference>
<reference evidence="2 3" key="2">
    <citation type="submission" date="2018-11" db="EMBL/GenBank/DDBJ databases">
        <authorList>
            <consortium name="Pathogen Informatics"/>
        </authorList>
    </citation>
    <scope>NUCLEOTIDE SEQUENCE [LARGE SCALE GENOMIC DNA]</scope>
</reference>
<protein>
    <submittedName>
        <fullName evidence="4">Lipoprotein</fullName>
    </submittedName>
</protein>
<dbReference type="Proteomes" id="UP000271162">
    <property type="component" value="Unassembled WGS sequence"/>
</dbReference>
<feature type="compositionally biased region" description="Low complexity" evidence="1">
    <location>
        <begin position="87"/>
        <end position="103"/>
    </location>
</feature>
<keyword evidence="3" id="KW-1185">Reference proteome</keyword>